<evidence type="ECO:0000259" key="6">
    <source>
        <dbReference type="SMART" id="SM00560"/>
    </source>
</evidence>
<dbReference type="InterPro" id="IPR003343">
    <property type="entry name" value="Big_2"/>
</dbReference>
<dbReference type="InterPro" id="IPR013320">
    <property type="entry name" value="ConA-like_dom_sf"/>
</dbReference>
<sequence>MNKRKRLSTFLLTFMLFNTVSGIVPKSTFAEEPKEVKLILDYDMNNIEGTTVKDSTGNFDGKLVDFQNADLIKGTDAGVISFKGGSTSSYIEMPKGVLNNLDSITVSSLVNWKGVNEAEWLYALGQDSNKYLFTTPKRNSGDRSSRAGLGITSWMNEAGVNATTGPLKSSEWKLLTTVMSGVDKTIKLYIDGVEVGIGSTNGYTLAQINNVNGRSGFIGRSFYSSDPYFGGMIADFKVFDGALTATEVSKLKEEADKKIAAMDGLLLNHAAEKLDYSIFINQNQNKDEINSDLSFPKNGAFGTSITWESQNQNIITNDGKVNRPSYENGDQSVGIIATILEGTKTLTKEFTVTVLKKPQDSVTVRMDAEDLKVHNINDVRGNLTLPKSGGNGSTITWKSTDPSIITPTGEVKRPGNGVGDKMVKLTATLTLHKETITKAFLAKVKEMPRKENYEGYVFSYFTGEGYSNGEQIYFALSEGNNPLKWEELNNGAPAITSNLGEKGLRDPFIIRSPEGDKFYLISTDLKINGDWNWDRSQRTGSRSIMVWESTDLINWSEQRMVEVSPKEAGNTWAPEVTYDDTTGEYIVFWASKLYDNEAHSGSTYNKMMYSKTRDFHTFTEPKVYMDYGYSVIDTTIIKDDGKIYRFTKDERNNTTSSPNGKFVFGEVGDSVLDPTFDLIKEGIGKGSIGAGEGPTIFKSNTEEKWYMFIDEFGGRGYVPFETTNLQSGEWKMSTNYSLPARPRHGTVMPITKREHEALLANVPTVKKEEPVQQVPRVTVDKEKLELAEGKAAQLTATVTPESVVNKDVLWSSNNEEVAVVDETGKVTAKKEGTAKISVTTVDGGNMAVSEVIVEKQKDLTRPEGHFTINTGAEFTKDPNVTLLLEAKDDLSGVNQVRFSTNAKDWTEWEAYKTAKEFTLPSGDGEKTVYVEFNDHAGNVSETYQQKIILDTTAPLIQFIGNEGTYPVDAKIAISCSTSDEVSGVDSANCPSTEGYAYNFGIGVHTISASATDKAGNTAVAENKFTVTVDFDSLSRLTQSFVSKDGVSHSLVAKLQSAKEAATKGNKQAVDGKLKAYVNELSAQSGKAITEQQANILIDLTGNLLFK</sequence>
<evidence type="ECO:0000313" key="9">
    <source>
        <dbReference type="Proteomes" id="UP000501868"/>
    </source>
</evidence>
<evidence type="ECO:0000256" key="3">
    <source>
        <dbReference type="ARBA" id="ARBA00023157"/>
    </source>
</evidence>
<dbReference type="SUPFAM" id="SSF49373">
    <property type="entry name" value="Invasin/intimin cell-adhesion fragments"/>
    <property type="match status" value="1"/>
</dbReference>
<dbReference type="SUPFAM" id="SSF75005">
    <property type="entry name" value="Arabinanase/levansucrase/invertase"/>
    <property type="match status" value="1"/>
</dbReference>
<dbReference type="Pfam" id="PF20578">
    <property type="entry name" value="aBig_2"/>
    <property type="match status" value="2"/>
</dbReference>
<proteinExistence type="predicted"/>
<dbReference type="InterPro" id="IPR046780">
    <property type="entry name" value="aBig_2"/>
</dbReference>
<dbReference type="EMBL" id="CP051128">
    <property type="protein sequence ID" value="QIZ07716.1"/>
    <property type="molecule type" value="Genomic_DNA"/>
</dbReference>
<accession>A0A6H1P2E5</accession>
<dbReference type="Gene3D" id="2.60.40.1080">
    <property type="match status" value="1"/>
</dbReference>
<name>A0A6H1P2E5_PRIMG</name>
<evidence type="ECO:0000256" key="5">
    <source>
        <dbReference type="SAM" id="SignalP"/>
    </source>
</evidence>
<dbReference type="AlphaFoldDB" id="A0A6H1P2E5"/>
<dbReference type="InterPro" id="IPR008964">
    <property type="entry name" value="Invasin/intimin_cell_adhesion"/>
</dbReference>
<dbReference type="Pfam" id="PF13385">
    <property type="entry name" value="Laminin_G_3"/>
    <property type="match status" value="1"/>
</dbReference>
<feature type="domain" description="LamG-like jellyroll fold" evidence="6">
    <location>
        <begin position="102"/>
        <end position="246"/>
    </location>
</feature>
<dbReference type="PANTHER" id="PTHR43301">
    <property type="entry name" value="ARABINAN ENDO-1,5-ALPHA-L-ARABINOSIDASE"/>
    <property type="match status" value="1"/>
</dbReference>
<dbReference type="InterPro" id="IPR006558">
    <property type="entry name" value="LamG-like"/>
</dbReference>
<dbReference type="Pfam" id="PF02368">
    <property type="entry name" value="Big_2"/>
    <property type="match status" value="1"/>
</dbReference>
<evidence type="ECO:0000256" key="4">
    <source>
        <dbReference type="ARBA" id="ARBA00023295"/>
    </source>
</evidence>
<evidence type="ECO:0000313" key="8">
    <source>
        <dbReference type="EMBL" id="QIZ07716.1"/>
    </source>
</evidence>
<evidence type="ECO:0000259" key="7">
    <source>
        <dbReference type="SMART" id="SM00635"/>
    </source>
</evidence>
<evidence type="ECO:0000256" key="2">
    <source>
        <dbReference type="ARBA" id="ARBA00022801"/>
    </source>
</evidence>
<dbReference type="Proteomes" id="UP000501868">
    <property type="component" value="Chromosome"/>
</dbReference>
<dbReference type="SMART" id="SM00560">
    <property type="entry name" value="LamGL"/>
    <property type="match status" value="1"/>
</dbReference>
<dbReference type="Gene3D" id="2.115.10.20">
    <property type="entry name" value="Glycosyl hydrolase domain, family 43"/>
    <property type="match status" value="1"/>
</dbReference>
<feature type="domain" description="BIG2" evidence="7">
    <location>
        <begin position="773"/>
        <end position="850"/>
    </location>
</feature>
<dbReference type="Gene3D" id="2.60.120.200">
    <property type="match status" value="1"/>
</dbReference>
<dbReference type="PANTHER" id="PTHR43301:SF3">
    <property type="entry name" value="ARABINAN ENDO-1,5-ALPHA-L-ARABINOSIDASE A-RELATED"/>
    <property type="match status" value="1"/>
</dbReference>
<keyword evidence="2" id="KW-0378">Hydrolase</keyword>
<evidence type="ECO:0000256" key="1">
    <source>
        <dbReference type="ARBA" id="ARBA00022729"/>
    </source>
</evidence>
<feature type="chain" id="PRO_5038446074" evidence="5">
    <location>
        <begin position="23"/>
        <end position="1106"/>
    </location>
</feature>
<gene>
    <name evidence="8" type="ORF">HFZ78_14050</name>
</gene>
<keyword evidence="4" id="KW-0326">Glycosidase</keyword>
<protein>
    <submittedName>
        <fullName evidence="8">Uncharacterized protein</fullName>
    </submittedName>
</protein>
<dbReference type="GO" id="GO:0016798">
    <property type="term" value="F:hydrolase activity, acting on glycosyl bonds"/>
    <property type="evidence" value="ECO:0007669"/>
    <property type="project" value="UniProtKB-KW"/>
</dbReference>
<organism evidence="8 9">
    <name type="scientific">Priestia megaterium</name>
    <name type="common">Bacillus megaterium</name>
    <dbReference type="NCBI Taxonomy" id="1404"/>
    <lineage>
        <taxon>Bacteria</taxon>
        <taxon>Bacillati</taxon>
        <taxon>Bacillota</taxon>
        <taxon>Bacilli</taxon>
        <taxon>Bacillales</taxon>
        <taxon>Bacillaceae</taxon>
        <taxon>Priestia</taxon>
    </lineage>
</organism>
<dbReference type="InterPro" id="IPR023296">
    <property type="entry name" value="Glyco_hydro_beta-prop_sf"/>
</dbReference>
<keyword evidence="1 5" id="KW-0732">Signal</keyword>
<dbReference type="SMART" id="SM00635">
    <property type="entry name" value="BID_2"/>
    <property type="match status" value="1"/>
</dbReference>
<dbReference type="InterPro" id="IPR050727">
    <property type="entry name" value="GH43_arabinanases"/>
</dbReference>
<dbReference type="CDD" id="cd08983">
    <property type="entry name" value="GH43_Bt3655-like"/>
    <property type="match status" value="1"/>
</dbReference>
<feature type="signal peptide" evidence="5">
    <location>
        <begin position="1"/>
        <end position="22"/>
    </location>
</feature>
<dbReference type="SUPFAM" id="SSF49899">
    <property type="entry name" value="Concanavalin A-like lectins/glucanases"/>
    <property type="match status" value="1"/>
</dbReference>
<reference evidence="8 9" key="2">
    <citation type="submission" date="2020-04" db="EMBL/GenBank/DDBJ databases">
        <authorList>
            <person name="Fomenkov A."/>
            <person name="Anton B.P."/>
            <person name="Roberts R.J."/>
        </authorList>
    </citation>
    <scope>NUCLEOTIDE SEQUENCE [LARGE SCALE GENOMIC DNA]</scope>
    <source>
        <strain evidence="8 9">S2</strain>
    </source>
</reference>
<reference evidence="8 9" key="1">
    <citation type="submission" date="2020-04" db="EMBL/GenBank/DDBJ databases">
        <title>Genome-Wide Identification of 5-Methylcytosine Sites in Bacterial Genomes By High-Throughput Sequencing of MspJI Restriction Fragments.</title>
        <authorList>
            <person name="Wu V."/>
        </authorList>
    </citation>
    <scope>NUCLEOTIDE SEQUENCE [LARGE SCALE GENOMIC DNA]</scope>
    <source>
        <strain evidence="8 9">S2</strain>
    </source>
</reference>
<keyword evidence="3" id="KW-1015">Disulfide bond</keyword>